<protein>
    <submittedName>
        <fullName evidence="4">Sulfate adenylyltransferase subunit CysN</fullName>
    </submittedName>
</protein>
<keyword evidence="1" id="KW-0547">Nucleotide-binding</keyword>
<evidence type="ECO:0000256" key="1">
    <source>
        <dbReference type="ARBA" id="ARBA00022741"/>
    </source>
</evidence>
<proteinExistence type="predicted"/>
<reference evidence="5" key="1">
    <citation type="journal article" date="2019" name="Int. J. Syst. Evol. Microbiol.">
        <title>The Global Catalogue of Microorganisms (GCM) 10K type strain sequencing project: providing services to taxonomists for standard genome sequencing and annotation.</title>
        <authorList>
            <consortium name="The Broad Institute Genomics Platform"/>
            <consortium name="The Broad Institute Genome Sequencing Center for Infectious Disease"/>
            <person name="Wu L."/>
            <person name="Ma J."/>
        </authorList>
    </citation>
    <scope>NUCLEOTIDE SEQUENCE [LARGE SCALE GENOMIC DNA]</scope>
    <source>
        <strain evidence="5">CECT 7698</strain>
    </source>
</reference>
<gene>
    <name evidence="4" type="ORF">ACFOEV_06145</name>
</gene>
<dbReference type="Pfam" id="PF22594">
    <property type="entry name" value="GTP-eEF1A_C"/>
    <property type="match status" value="1"/>
</dbReference>
<keyword evidence="4" id="KW-0808">Transferase</keyword>
<organism evidence="4 5">
    <name type="scientific">Litchfieldella rifensis</name>
    <dbReference type="NCBI Taxonomy" id="762643"/>
    <lineage>
        <taxon>Bacteria</taxon>
        <taxon>Pseudomonadati</taxon>
        <taxon>Pseudomonadota</taxon>
        <taxon>Gammaproteobacteria</taxon>
        <taxon>Oceanospirillales</taxon>
        <taxon>Halomonadaceae</taxon>
        <taxon>Litchfieldella</taxon>
    </lineage>
</organism>
<dbReference type="InterPro" id="IPR054696">
    <property type="entry name" value="GTP-eEF1A_C"/>
</dbReference>
<keyword evidence="4" id="KW-0548">Nucleotidyltransferase</keyword>
<evidence type="ECO:0000259" key="3">
    <source>
        <dbReference type="Pfam" id="PF22594"/>
    </source>
</evidence>
<accession>A0ABV7LKX9</accession>
<feature type="non-terminal residue" evidence="4">
    <location>
        <position position="1"/>
    </location>
</feature>
<dbReference type="Gene3D" id="2.40.30.10">
    <property type="entry name" value="Translation factors"/>
    <property type="match status" value="1"/>
</dbReference>
<dbReference type="CDD" id="cd04095">
    <property type="entry name" value="CysN_NoDQ_III"/>
    <property type="match status" value="1"/>
</dbReference>
<dbReference type="InterPro" id="IPR009001">
    <property type="entry name" value="Transl_elong_EF1A/Init_IF2_C"/>
</dbReference>
<dbReference type="SUPFAM" id="SSF50465">
    <property type="entry name" value="EF-Tu/eEF-1alpha/eIF2-gamma C-terminal domain"/>
    <property type="match status" value="1"/>
</dbReference>
<name>A0ABV7LKX9_9GAMM</name>
<comment type="caution">
    <text evidence="4">The sequence shown here is derived from an EMBL/GenBank/DDBJ whole genome shotgun (WGS) entry which is preliminary data.</text>
</comment>
<keyword evidence="2" id="KW-0342">GTP-binding</keyword>
<dbReference type="GO" id="GO:0016779">
    <property type="term" value="F:nucleotidyltransferase activity"/>
    <property type="evidence" value="ECO:0007669"/>
    <property type="project" value="UniProtKB-KW"/>
</dbReference>
<evidence type="ECO:0000313" key="4">
    <source>
        <dbReference type="EMBL" id="MFC3283192.1"/>
    </source>
</evidence>
<dbReference type="InterPro" id="IPR044139">
    <property type="entry name" value="CysN_NoDQ_III"/>
</dbReference>
<sequence length="143" mass="15807">FTADIVWMHDTPLAPGKLYDFKLATRDLSGEIRGIDYQIDVNTLARHPAESLALNAIAHCEVELTAAIPVDDYRQSPGTGSFIVVDRLTNVTVGAGMIRGAAAGRTGATPQVDWQAFEVELNALIRKHFPHWEARDVRDLLKR</sequence>
<evidence type="ECO:0000256" key="2">
    <source>
        <dbReference type="ARBA" id="ARBA00023134"/>
    </source>
</evidence>
<dbReference type="EMBL" id="JBHRUG010000013">
    <property type="protein sequence ID" value="MFC3283192.1"/>
    <property type="molecule type" value="Genomic_DNA"/>
</dbReference>
<keyword evidence="5" id="KW-1185">Reference proteome</keyword>
<evidence type="ECO:0000313" key="5">
    <source>
        <dbReference type="Proteomes" id="UP001595579"/>
    </source>
</evidence>
<feature type="domain" description="GTP-eEF1A C-terminal" evidence="3">
    <location>
        <begin position="1"/>
        <end position="99"/>
    </location>
</feature>
<dbReference type="Proteomes" id="UP001595579">
    <property type="component" value="Unassembled WGS sequence"/>
</dbReference>